<dbReference type="Pfam" id="PF00454">
    <property type="entry name" value="PI3_PI4_kinase"/>
    <property type="match status" value="1"/>
</dbReference>
<dbReference type="PROSITE" id="PS00916">
    <property type="entry name" value="PI3_4_KINASE_2"/>
    <property type="match status" value="1"/>
</dbReference>
<dbReference type="InterPro" id="IPR015433">
    <property type="entry name" value="PI3/4_kinase"/>
</dbReference>
<dbReference type="OrthoDB" id="10264149at2759"/>
<keyword evidence="9" id="KW-1185">Reference proteome</keyword>
<dbReference type="AlphaFoldDB" id="A0A0C3KXW0"/>
<dbReference type="EMBL" id="KN823027">
    <property type="protein sequence ID" value="KIO26243.1"/>
    <property type="molecule type" value="Genomic_DNA"/>
</dbReference>
<feature type="region of interest" description="Disordered" evidence="5">
    <location>
        <begin position="202"/>
        <end position="324"/>
    </location>
</feature>
<evidence type="ECO:0000313" key="9">
    <source>
        <dbReference type="Proteomes" id="UP000054248"/>
    </source>
</evidence>
<dbReference type="CDD" id="cd05168">
    <property type="entry name" value="PI4Kc_III_beta"/>
    <property type="match status" value="1"/>
</dbReference>
<dbReference type="InterPro" id="IPR036940">
    <property type="entry name" value="PI3/4_kinase_cat_sf"/>
</dbReference>
<dbReference type="GO" id="GO:0005737">
    <property type="term" value="C:cytoplasm"/>
    <property type="evidence" value="ECO:0007669"/>
    <property type="project" value="TreeGrafter"/>
</dbReference>
<accession>A0A0C3KXW0</accession>
<dbReference type="Proteomes" id="UP000054248">
    <property type="component" value="Unassembled WGS sequence"/>
</dbReference>
<dbReference type="GO" id="GO:0046854">
    <property type="term" value="P:phosphatidylinositol phosphate biosynthetic process"/>
    <property type="evidence" value="ECO:0007669"/>
    <property type="project" value="InterPro"/>
</dbReference>
<evidence type="ECO:0000256" key="5">
    <source>
        <dbReference type="SAM" id="MobiDB-lite"/>
    </source>
</evidence>
<dbReference type="HOGENOM" id="CLU_002446_2_0_1"/>
<keyword evidence="3" id="KW-0808">Transferase</keyword>
<dbReference type="STRING" id="1051891.A0A0C3KXW0"/>
<feature type="compositionally biased region" description="Polar residues" evidence="5">
    <location>
        <begin position="220"/>
        <end position="233"/>
    </location>
</feature>
<evidence type="ECO:0000256" key="2">
    <source>
        <dbReference type="ARBA" id="ARBA00012169"/>
    </source>
</evidence>
<evidence type="ECO:0000256" key="6">
    <source>
        <dbReference type="SAM" id="SignalP"/>
    </source>
</evidence>
<dbReference type="EC" id="2.7.1.67" evidence="2"/>
<dbReference type="InterPro" id="IPR018936">
    <property type="entry name" value="PI3/4_kinase_CS"/>
</dbReference>
<dbReference type="InterPro" id="IPR000403">
    <property type="entry name" value="PI3/4_kinase_cat_dom"/>
</dbReference>
<evidence type="ECO:0000259" key="7">
    <source>
        <dbReference type="PROSITE" id="PS50290"/>
    </source>
</evidence>
<dbReference type="Gene3D" id="3.30.1010.10">
    <property type="entry name" value="Phosphatidylinositol 3-kinase Catalytic Subunit, Chain A, domain 4"/>
    <property type="match status" value="1"/>
</dbReference>
<dbReference type="PROSITE" id="PS50290">
    <property type="entry name" value="PI3_4_KINASE_3"/>
    <property type="match status" value="1"/>
</dbReference>
<dbReference type="GO" id="GO:0004430">
    <property type="term" value="F:1-phosphatidylinositol 4-kinase activity"/>
    <property type="evidence" value="ECO:0007669"/>
    <property type="project" value="UniProtKB-EC"/>
</dbReference>
<dbReference type="Gene3D" id="1.10.1070.11">
    <property type="entry name" value="Phosphatidylinositol 3-/4-kinase, catalytic domain"/>
    <property type="match status" value="1"/>
</dbReference>
<feature type="region of interest" description="Disordered" evidence="5">
    <location>
        <begin position="456"/>
        <end position="505"/>
    </location>
</feature>
<dbReference type="GO" id="GO:0016020">
    <property type="term" value="C:membrane"/>
    <property type="evidence" value="ECO:0007669"/>
    <property type="project" value="TreeGrafter"/>
</dbReference>
<feature type="signal peptide" evidence="6">
    <location>
        <begin position="1"/>
        <end position="21"/>
    </location>
</feature>
<feature type="region of interest" description="Disordered" evidence="5">
    <location>
        <begin position="642"/>
        <end position="667"/>
    </location>
</feature>
<gene>
    <name evidence="8" type="ORF">M407DRAFT_74719</name>
</gene>
<sequence>MNHALLLRLFLSPSFFSVHVALQYLRLYADNVGISHYLANRLREFSIADLVDVWGFICHLLITRPSQSIALETFVLETAERSTHIAMFTLFNCQASLHDLSPAQRTSPSFAICHRVLNRCQDIIFGDPPPTTLSTPYKSPAVIGRPSSRFWKKKVKPHLGPAIAGIGCVLAGTPGMPAMTSVVGRWAVDQGRITAEGVDTVVVDGSEELDPVSPIAKNAEPSSMTDTPTSQTFDDSDDAEADSQPPSASLDVPRPVAELLKSAELSGSARAAQTTPEFQLFGPKPKSSRTMDPFGQLDYVSSSSTPSVSIRSPPPRSASTPAPILSKYDPLYQKQLLRSHYSRSEVNFIQGLESISNRLLVVPKPARVSALRAELTALNNSLPAEVCMPMWCSASDSPKSHGHHRIVRIPPGESVVLNSAERAPYLLIMEILEDDLNFDPAKRPNRDLLTKIVTEAEAPSKSGNKGSLGRAPSFRRGARRPPENNAPVPEPEIVLSPIDGTSSGAATNAEQEAPAIGDVIPPTPNGPSLELDEEMDLVEQIYGVNIKTQEADLSESIVLPPQPKNKMLEMKTWAASSPASPSGTNSGRVSSDVSPDGAQEHGRFPSTSQDLTMDEYSERMHTAASMLAQLNANLVKEPVTTIQPSEGLSGSGDSGTPAPAARGTGPLRWLPGKGWILGAVAGAYTSRAPDSGNPSGPVQMKMKLQPSEVAAITERIMQEMLALEEERMQRMQERVDGPSLPLARDTPGGKTAEDETIVRRELNKADPSAAVFRESWATKKARIRSGSPYGHLANWDCVSVIVKTGGDLRQEQLAVQLIQLFEKIWKQENVLCWVRYFRILVTGNNSGLVETITDSVSIHSIKKTVYARRLAEGNFRQVTLYDYFVSTYGDPASSKFVRAQRNFAKSLAAYSIITYLLQIKDRHNGNILLDRDGHLVHIDFGFMLSNSPGNIGFEAAPFKLPMEYVEVLGGLEGEHFLEFKRLFKAGFAAAKKHCDSIVTLVELMQKDSTMPCFAAYGEQTANMLRDRFQQHLAPSAIDDFAEKLIMTALGSSWTRLYDSFQYYSQGVL</sequence>
<dbReference type="GO" id="GO:0048015">
    <property type="term" value="P:phosphatidylinositol-mediated signaling"/>
    <property type="evidence" value="ECO:0007669"/>
    <property type="project" value="TreeGrafter"/>
</dbReference>
<protein>
    <recommendedName>
        <fullName evidence="2">1-phosphatidylinositol 4-kinase</fullName>
        <ecNumber evidence="2">2.7.1.67</ecNumber>
    </recommendedName>
</protein>
<feature type="compositionally biased region" description="Low complexity" evidence="5">
    <location>
        <begin position="300"/>
        <end position="324"/>
    </location>
</feature>
<dbReference type="FunFam" id="1.10.1070.11:FF:000016">
    <property type="entry name" value="PIK1p Phosphatidylinositol 4-kinase"/>
    <property type="match status" value="1"/>
</dbReference>
<feature type="chain" id="PRO_5002166391" description="1-phosphatidylinositol 4-kinase" evidence="6">
    <location>
        <begin position="22"/>
        <end position="1068"/>
    </location>
</feature>
<keyword evidence="4" id="KW-0418">Kinase</keyword>
<dbReference type="InterPro" id="IPR011009">
    <property type="entry name" value="Kinase-like_dom_sf"/>
</dbReference>
<comment type="catalytic activity">
    <reaction evidence="1">
        <text>a 1,2-diacyl-sn-glycero-3-phospho-(1D-myo-inositol) + ATP = a 1,2-diacyl-sn-glycero-3-phospho-(1D-myo-inositol 4-phosphate) + ADP + H(+)</text>
        <dbReference type="Rhea" id="RHEA:19877"/>
        <dbReference type="ChEBI" id="CHEBI:15378"/>
        <dbReference type="ChEBI" id="CHEBI:30616"/>
        <dbReference type="ChEBI" id="CHEBI:57880"/>
        <dbReference type="ChEBI" id="CHEBI:58178"/>
        <dbReference type="ChEBI" id="CHEBI:456216"/>
        <dbReference type="EC" id="2.7.1.67"/>
    </reaction>
</comment>
<feature type="compositionally biased region" description="Polar residues" evidence="5">
    <location>
        <begin position="574"/>
        <end position="593"/>
    </location>
</feature>
<organism evidence="8 9">
    <name type="scientific">Tulasnella calospora MUT 4182</name>
    <dbReference type="NCBI Taxonomy" id="1051891"/>
    <lineage>
        <taxon>Eukaryota</taxon>
        <taxon>Fungi</taxon>
        <taxon>Dikarya</taxon>
        <taxon>Basidiomycota</taxon>
        <taxon>Agaricomycotina</taxon>
        <taxon>Agaricomycetes</taxon>
        <taxon>Cantharellales</taxon>
        <taxon>Tulasnellaceae</taxon>
        <taxon>Tulasnella</taxon>
    </lineage>
</organism>
<feature type="region of interest" description="Disordered" evidence="5">
    <location>
        <begin position="572"/>
        <end position="610"/>
    </location>
</feature>
<reference evidence="8 9" key="1">
    <citation type="submission" date="2014-04" db="EMBL/GenBank/DDBJ databases">
        <authorList>
            <consortium name="DOE Joint Genome Institute"/>
            <person name="Kuo A."/>
            <person name="Girlanda M."/>
            <person name="Perotto S."/>
            <person name="Kohler A."/>
            <person name="Nagy L.G."/>
            <person name="Floudas D."/>
            <person name="Copeland A."/>
            <person name="Barry K.W."/>
            <person name="Cichocki N."/>
            <person name="Veneault-Fourrey C."/>
            <person name="LaButti K."/>
            <person name="Lindquist E.A."/>
            <person name="Lipzen A."/>
            <person name="Lundell T."/>
            <person name="Morin E."/>
            <person name="Murat C."/>
            <person name="Sun H."/>
            <person name="Tunlid A."/>
            <person name="Henrissat B."/>
            <person name="Grigoriev I.V."/>
            <person name="Hibbett D.S."/>
            <person name="Martin F."/>
            <person name="Nordberg H.P."/>
            <person name="Cantor M.N."/>
            <person name="Hua S.X."/>
        </authorList>
    </citation>
    <scope>NUCLEOTIDE SEQUENCE [LARGE SCALE GENOMIC DNA]</scope>
    <source>
        <strain evidence="8 9">MUT 4182</strain>
    </source>
</reference>
<evidence type="ECO:0000256" key="3">
    <source>
        <dbReference type="ARBA" id="ARBA00022679"/>
    </source>
</evidence>
<evidence type="ECO:0000256" key="4">
    <source>
        <dbReference type="ARBA" id="ARBA00022777"/>
    </source>
</evidence>
<keyword evidence="6" id="KW-0732">Signal</keyword>
<dbReference type="InterPro" id="IPR057754">
    <property type="entry name" value="PI4-kinase_beta/PIK1_cat"/>
</dbReference>
<dbReference type="SUPFAM" id="SSF56112">
    <property type="entry name" value="Protein kinase-like (PK-like)"/>
    <property type="match status" value="1"/>
</dbReference>
<name>A0A0C3KXW0_9AGAM</name>
<dbReference type="PANTHER" id="PTHR10048:SF22">
    <property type="entry name" value="PHOSPHATIDYLINOSITOL 4-KINASE BETA"/>
    <property type="match status" value="1"/>
</dbReference>
<dbReference type="SMART" id="SM00146">
    <property type="entry name" value="PI3Kc"/>
    <property type="match status" value="1"/>
</dbReference>
<feature type="region of interest" description="Disordered" evidence="5">
    <location>
        <begin position="733"/>
        <end position="754"/>
    </location>
</feature>
<feature type="domain" description="PI3K/PI4K catalytic" evidence="7">
    <location>
        <begin position="777"/>
        <end position="1053"/>
    </location>
</feature>
<reference evidence="9" key="2">
    <citation type="submission" date="2015-01" db="EMBL/GenBank/DDBJ databases">
        <title>Evolutionary Origins and Diversification of the Mycorrhizal Mutualists.</title>
        <authorList>
            <consortium name="DOE Joint Genome Institute"/>
            <consortium name="Mycorrhizal Genomics Consortium"/>
            <person name="Kohler A."/>
            <person name="Kuo A."/>
            <person name="Nagy L.G."/>
            <person name="Floudas D."/>
            <person name="Copeland A."/>
            <person name="Barry K.W."/>
            <person name="Cichocki N."/>
            <person name="Veneault-Fourrey C."/>
            <person name="LaButti K."/>
            <person name="Lindquist E.A."/>
            <person name="Lipzen A."/>
            <person name="Lundell T."/>
            <person name="Morin E."/>
            <person name="Murat C."/>
            <person name="Riley R."/>
            <person name="Ohm R."/>
            <person name="Sun H."/>
            <person name="Tunlid A."/>
            <person name="Henrissat B."/>
            <person name="Grigoriev I.V."/>
            <person name="Hibbett D.S."/>
            <person name="Martin F."/>
        </authorList>
    </citation>
    <scope>NUCLEOTIDE SEQUENCE [LARGE SCALE GENOMIC DNA]</scope>
    <source>
        <strain evidence="9">MUT 4182</strain>
    </source>
</reference>
<evidence type="ECO:0000313" key="8">
    <source>
        <dbReference type="EMBL" id="KIO26243.1"/>
    </source>
</evidence>
<evidence type="ECO:0000256" key="1">
    <source>
        <dbReference type="ARBA" id="ARBA00001686"/>
    </source>
</evidence>
<proteinExistence type="predicted"/>
<dbReference type="PANTHER" id="PTHR10048">
    <property type="entry name" value="PHOSPHATIDYLINOSITOL KINASE"/>
    <property type="match status" value="1"/>
</dbReference>